<evidence type="ECO:0000256" key="1">
    <source>
        <dbReference type="SAM" id="SignalP"/>
    </source>
</evidence>
<organism evidence="2 3">
    <name type="scientific">Gracilariopsis chorda</name>
    <dbReference type="NCBI Taxonomy" id="448386"/>
    <lineage>
        <taxon>Eukaryota</taxon>
        <taxon>Rhodophyta</taxon>
        <taxon>Florideophyceae</taxon>
        <taxon>Rhodymeniophycidae</taxon>
        <taxon>Gracilariales</taxon>
        <taxon>Gracilariaceae</taxon>
        <taxon>Gracilariopsis</taxon>
    </lineage>
</organism>
<name>A0A2V3IEP9_9FLOR</name>
<feature type="signal peptide" evidence="1">
    <location>
        <begin position="1"/>
        <end position="20"/>
    </location>
</feature>
<proteinExistence type="predicted"/>
<protein>
    <submittedName>
        <fullName evidence="2">Uncharacterized protein</fullName>
    </submittedName>
</protein>
<dbReference type="Proteomes" id="UP000247409">
    <property type="component" value="Unassembled WGS sequence"/>
</dbReference>
<gene>
    <name evidence="2" type="ORF">BWQ96_09742</name>
</gene>
<dbReference type="OrthoDB" id="11090at2763"/>
<evidence type="ECO:0000313" key="2">
    <source>
        <dbReference type="EMBL" id="PXF40547.1"/>
    </source>
</evidence>
<sequence length="459" mass="52818">MCFMFINFVVLLLLLRNAFRFGGREANKYTVFLEANEHFVNSLRPFSYITYANKDLVRDRYMNYSGLDIDYSKALHFLVRDYLHFHTQSRNNATRILVFRPGTSDLSESLVYLAFAFWAASVSRRLLLVDWREPFPLDKFLVNAKSEVNLFFHAPLDDPRNETTSGVTSKTIAFLNGSDISLFSYEPVLSSSLEVVVMQTNDTPSRFSEYFVSKYAPKDVQTSYVDNLRDNAVFYRVLFHHAFRLSDEARIHQRLMHERMRLRPVYSRRPSLTWPGFPKKQSIVSFKSYDEWNRPYIGVHADVGLRHKQVSFVNSKEAKLRMKRTATCLASRAVRLSFMSGIPALPVYLSTDSGMFRKLFSKNVKRFSKGGMSVIKSKKKVNHAITRKFLKAIGGETRNHDLAHNQNTWASLIDFVNLGHAEHIIALEGSVARLALGLGTAETLVELRDEVCQRVEYAL</sequence>
<dbReference type="AlphaFoldDB" id="A0A2V3IEP9"/>
<dbReference type="EMBL" id="NBIV01000284">
    <property type="protein sequence ID" value="PXF40547.1"/>
    <property type="molecule type" value="Genomic_DNA"/>
</dbReference>
<keyword evidence="1" id="KW-0732">Signal</keyword>
<accession>A0A2V3IEP9</accession>
<feature type="chain" id="PRO_5015949874" evidence="1">
    <location>
        <begin position="21"/>
        <end position="459"/>
    </location>
</feature>
<keyword evidence="3" id="KW-1185">Reference proteome</keyword>
<comment type="caution">
    <text evidence="2">The sequence shown here is derived from an EMBL/GenBank/DDBJ whole genome shotgun (WGS) entry which is preliminary data.</text>
</comment>
<evidence type="ECO:0000313" key="3">
    <source>
        <dbReference type="Proteomes" id="UP000247409"/>
    </source>
</evidence>
<reference evidence="2 3" key="1">
    <citation type="journal article" date="2018" name="Mol. Biol. Evol.">
        <title>Analysis of the draft genome of the red seaweed Gracilariopsis chorda provides insights into genome size evolution in Rhodophyta.</title>
        <authorList>
            <person name="Lee J."/>
            <person name="Yang E.C."/>
            <person name="Graf L."/>
            <person name="Yang J.H."/>
            <person name="Qiu H."/>
            <person name="Zel Zion U."/>
            <person name="Chan C.X."/>
            <person name="Stephens T.G."/>
            <person name="Weber A.P.M."/>
            <person name="Boo G.H."/>
            <person name="Boo S.M."/>
            <person name="Kim K.M."/>
            <person name="Shin Y."/>
            <person name="Jung M."/>
            <person name="Lee S.J."/>
            <person name="Yim H.S."/>
            <person name="Lee J.H."/>
            <person name="Bhattacharya D."/>
            <person name="Yoon H.S."/>
        </authorList>
    </citation>
    <scope>NUCLEOTIDE SEQUENCE [LARGE SCALE GENOMIC DNA]</scope>
    <source>
        <strain evidence="2 3">SKKU-2015</strain>
        <tissue evidence="2">Whole body</tissue>
    </source>
</reference>